<name>A0ABQ8RET2_FUSEQ</name>
<reference evidence="1" key="1">
    <citation type="submission" date="2022-09" db="EMBL/GenBank/DDBJ databases">
        <title>Fusarium specimens isolated from Avocado Roots.</title>
        <authorList>
            <person name="Stajich J."/>
            <person name="Roper C."/>
            <person name="Heimlech-Rivalta G."/>
        </authorList>
    </citation>
    <scope>NUCLEOTIDE SEQUENCE</scope>
    <source>
        <strain evidence="1">CF00095</strain>
    </source>
</reference>
<evidence type="ECO:0000313" key="2">
    <source>
        <dbReference type="Proteomes" id="UP001152024"/>
    </source>
</evidence>
<comment type="caution">
    <text evidence="1">The sequence shown here is derived from an EMBL/GenBank/DDBJ whole genome shotgun (WGS) entry which is preliminary data.</text>
</comment>
<proteinExistence type="predicted"/>
<evidence type="ECO:0000313" key="1">
    <source>
        <dbReference type="EMBL" id="KAJ4133469.1"/>
    </source>
</evidence>
<dbReference type="Proteomes" id="UP001152024">
    <property type="component" value="Unassembled WGS sequence"/>
</dbReference>
<dbReference type="EMBL" id="JAOQBH010000007">
    <property type="protein sequence ID" value="KAJ4133469.1"/>
    <property type="molecule type" value="Genomic_DNA"/>
</dbReference>
<sequence>MSSQVAKAASNVVSIAKVRTTNNSANPMPPDRLSTTAPTSRIHSHIMKPKQTLQSTGIWETFRRFLAIDPERSNGVPLNPHFRNPPPGANNPLEYDDPVTFPAGDIADNPYWKRDVRRNYPQLSVVDQSQFAQLLTVGSAEAPKVDLIGEAGEKQLVAVKQESETGLAKALEKTSDATKDLFVNGMPPLPSGQTLNAGKWDVHKYELEESSYGEGYPCRSFK</sequence>
<keyword evidence="2" id="KW-1185">Reference proteome</keyword>
<protein>
    <recommendedName>
        <fullName evidence="3">NADH dehydrogenase</fullName>
    </recommendedName>
</protein>
<accession>A0ABQ8RET2</accession>
<organism evidence="1 2">
    <name type="scientific">Fusarium equiseti</name>
    <name type="common">Fusarium scirpi</name>
    <dbReference type="NCBI Taxonomy" id="61235"/>
    <lineage>
        <taxon>Eukaryota</taxon>
        <taxon>Fungi</taxon>
        <taxon>Dikarya</taxon>
        <taxon>Ascomycota</taxon>
        <taxon>Pezizomycotina</taxon>
        <taxon>Sordariomycetes</taxon>
        <taxon>Hypocreomycetidae</taxon>
        <taxon>Hypocreales</taxon>
        <taxon>Nectriaceae</taxon>
        <taxon>Fusarium</taxon>
        <taxon>Fusarium incarnatum-equiseti species complex</taxon>
    </lineage>
</organism>
<gene>
    <name evidence="1" type="ORF">NW768_005055</name>
</gene>
<dbReference type="CDD" id="cd22849">
    <property type="entry name" value="NuzM"/>
    <property type="match status" value="1"/>
</dbReference>
<evidence type="ECO:0008006" key="3">
    <source>
        <dbReference type="Google" id="ProtNLM"/>
    </source>
</evidence>
<dbReference type="InterPro" id="IPR016813">
    <property type="entry name" value="NADH_Ub_cplx-1_21kDa"/>
</dbReference>
<dbReference type="PANTHER" id="PTHR37325:SF1">
    <property type="entry name" value="OXIDOREDUCTASE 21 KDA SUBUNIT, PUTATIVE (AFU_ORTHOLOGUE AFUA_4G05910)-RELATED"/>
    <property type="match status" value="1"/>
</dbReference>
<dbReference type="PANTHER" id="PTHR37325">
    <property type="entry name" value="OXIDOREDUCTASE 21 KDA SUBUNIT, PUTATIVE (AFU_ORTHOLOGUE AFUA_4G05910)-RELATED"/>
    <property type="match status" value="1"/>
</dbReference>